<gene>
    <name evidence="10 11 12 13 14 15 16 17" type="primary">LOC119637492</name>
</gene>
<dbReference type="InterPro" id="IPR036397">
    <property type="entry name" value="RNaseH_sf"/>
</dbReference>
<dbReference type="GO" id="GO:0005634">
    <property type="term" value="C:nucleus"/>
    <property type="evidence" value="ECO:0007669"/>
    <property type="project" value="UniProtKB-SubCell"/>
</dbReference>
<dbReference type="RefSeq" id="XP_037889455.1">
    <property type="nucleotide sequence ID" value="XM_038033527.1"/>
</dbReference>
<feature type="region of interest" description="Disordered" evidence="7">
    <location>
        <begin position="96"/>
        <end position="365"/>
    </location>
</feature>
<protein>
    <submittedName>
        <fullName evidence="10 11">Mediator of RNA polymerase II transcription subunit 26 isoform X1</fullName>
    </submittedName>
</protein>
<feature type="compositionally biased region" description="Low complexity" evidence="7">
    <location>
        <begin position="496"/>
        <end position="524"/>
    </location>
</feature>
<evidence type="ECO:0000256" key="5">
    <source>
        <dbReference type="ARBA" id="ARBA00022839"/>
    </source>
</evidence>
<feature type="compositionally biased region" description="Polar residues" evidence="7">
    <location>
        <begin position="302"/>
        <end position="311"/>
    </location>
</feature>
<feature type="compositionally biased region" description="Basic residues" evidence="7">
    <location>
        <begin position="477"/>
        <end position="495"/>
    </location>
</feature>
<keyword evidence="5" id="KW-0269">Exonuclease</keyword>
<dbReference type="GeneID" id="119637492"/>
<dbReference type="RefSeq" id="XP_037889452.1">
    <property type="nucleotide sequence ID" value="XM_038033524.1"/>
</dbReference>
<reference evidence="10 11" key="1">
    <citation type="submission" date="2025-04" db="UniProtKB">
        <authorList>
            <consortium name="RefSeq"/>
        </authorList>
    </citation>
    <scope>IDENTIFICATION</scope>
    <source>
        <tissue evidence="10 11">Whole body pupa</tissue>
    </source>
</reference>
<evidence type="ECO:0000313" key="14">
    <source>
        <dbReference type="RefSeq" id="XP_037889454.1"/>
    </source>
</evidence>
<accession>A0A9C5YVC6</accession>
<comment type="similarity">
    <text evidence="2">Belongs to the REXO1/REXO3 family.</text>
</comment>
<dbReference type="InterPro" id="IPR047021">
    <property type="entry name" value="REXO1/3/4-like"/>
</dbReference>
<dbReference type="RefSeq" id="XP_037889456.1">
    <property type="nucleotide sequence ID" value="XM_038033528.1"/>
</dbReference>
<evidence type="ECO:0000256" key="4">
    <source>
        <dbReference type="ARBA" id="ARBA00022801"/>
    </source>
</evidence>
<dbReference type="CDD" id="cd06145">
    <property type="entry name" value="REX1_like"/>
    <property type="match status" value="1"/>
</dbReference>
<dbReference type="FunFam" id="3.30.420.10:FF:000031">
    <property type="entry name" value="RNA exonuclease 1"/>
    <property type="match status" value="1"/>
</dbReference>
<evidence type="ECO:0000313" key="16">
    <source>
        <dbReference type="RefSeq" id="XP_037889456.1"/>
    </source>
</evidence>
<evidence type="ECO:0000313" key="12">
    <source>
        <dbReference type="RefSeq" id="XP_037889452.1"/>
    </source>
</evidence>
<feature type="compositionally biased region" description="Low complexity" evidence="7">
    <location>
        <begin position="349"/>
        <end position="365"/>
    </location>
</feature>
<evidence type="ECO:0000256" key="3">
    <source>
        <dbReference type="ARBA" id="ARBA00022722"/>
    </source>
</evidence>
<evidence type="ECO:0000256" key="2">
    <source>
        <dbReference type="ARBA" id="ARBA00006357"/>
    </source>
</evidence>
<dbReference type="GO" id="GO:0010629">
    <property type="term" value="P:negative regulation of gene expression"/>
    <property type="evidence" value="ECO:0007669"/>
    <property type="project" value="UniProtKB-ARBA"/>
</dbReference>
<dbReference type="GO" id="GO:0003676">
    <property type="term" value="F:nucleic acid binding"/>
    <property type="evidence" value="ECO:0007669"/>
    <property type="project" value="InterPro"/>
</dbReference>
<keyword evidence="4" id="KW-0378">Hydrolase</keyword>
<evidence type="ECO:0000256" key="6">
    <source>
        <dbReference type="ARBA" id="ARBA00023242"/>
    </source>
</evidence>
<feature type="compositionally biased region" description="Polar residues" evidence="7">
    <location>
        <begin position="462"/>
        <end position="475"/>
    </location>
</feature>
<dbReference type="RefSeq" id="XP_037889453.1">
    <property type="nucleotide sequence ID" value="XM_038033525.1"/>
</dbReference>
<evidence type="ECO:0000259" key="8">
    <source>
        <dbReference type="SMART" id="SM00479"/>
    </source>
</evidence>
<feature type="compositionally biased region" description="Low complexity" evidence="7">
    <location>
        <begin position="222"/>
        <end position="301"/>
    </location>
</feature>
<evidence type="ECO:0000256" key="1">
    <source>
        <dbReference type="ARBA" id="ARBA00004123"/>
    </source>
</evidence>
<feature type="region of interest" description="Disordered" evidence="7">
    <location>
        <begin position="617"/>
        <end position="647"/>
    </location>
</feature>
<dbReference type="Proteomes" id="UP000092443">
    <property type="component" value="Unplaced"/>
</dbReference>
<sequence>MFVPPLTIPIISAAMNESGAYASSNGDIYRQSSRQLTYQEARFGAYLAASSYVLLQTPNYSHCNYQNHHQHRQHKPQMIFYNSSYLNQMMINNRSTLTSGGGKSSLSEHLHGLQQKISRSQKQQQQQQQQQEKQQKQQQRQRKSQLEFDKILKNPNETNSLTKFVKNEKLSNSNLSQTITNRKEEPDTIERRPNCQNGTMQRNSSKASHPITTKQHHKENHNNNLNNNQNNNNNQHQHNYHQQQQQRQQQPQPLTEQKQQQFQSLPKQEQQQQQQSPQMPLPQTHTQQQQQQQRLQQPQVQKNNSSDSGISTAAAPISNGQNANSVSNIKRKSRNSSKRQDNNPKSSGNNRNNNNNNNNNINHNHNINNNINAAITATGATVTVAPIAATTSGINANHNHQRHNTTAFVVNDWLQEEVVYCYGSRLIASNVEENIMPSSHHYKNRNNTPTDSTSCVYLNSSSSNEDLSTTYSGCSKNSKKSRKARKKRQQKRKKQQQQQRQHQQNENQHQQQQQHPPQPQSRQQNVNVSSADVEGESKEGLKPIKQFKTNCLVTTTTTTGTNLRKQCTKTAALKAVFNGAKSILNQKETLVNATNLAPSTSQSSVCSTLSAASSTSSIPSSVSSSVVSTPQHSVHSSPTASPTVTKRNTENLKKVARALTQHTLAPSKQFLKLNMNEQELIHELRRYIIDPSLLRVYGFPVESVHHEGCIEIYKCLPKHMAEEAVTKDNQRHHRHFYGRKKPNVINAHDGLVHTNTQQWSLSAPADSGRGSGDSSPRSSDSESSEIAEDDTMEPIMAFYTPDGVFQIFSEYVNTVEKQCVRCQKMFQVTDKGVYLTQDTCTYHWGKPSHVYNGISYLSIYSCCQGEESTEGCSQHPLHVWNGTVVGINGPYDNYLHTKPKVKNSNQSAKVFAMDCEMSYTGLGLEVTKVTVVGYDGTLVYEHFVQPQAEIVDYNTRFSGITAKDLNPHSNNEVKSFAQVQQDLLDLIDADTILIGHGLDNDLRVLRIVHKTIVDTSLVYGHSTGYPYRRSLKNLTKSFLKRDIQCSAEGHSSYEDSRACLELMLWKVRKDLRNWSIFQ</sequence>
<evidence type="ECO:0000313" key="9">
    <source>
        <dbReference type="Proteomes" id="UP000092443"/>
    </source>
</evidence>
<dbReference type="RefSeq" id="XP_037889454.1">
    <property type="nucleotide sequence ID" value="XM_038033526.1"/>
</dbReference>
<dbReference type="PANTHER" id="PTHR12801">
    <property type="entry name" value="RNA EXONUCLEASE REXO1 / RECO3 FAMILY MEMBER-RELATED"/>
    <property type="match status" value="1"/>
</dbReference>
<dbReference type="PANTHER" id="PTHR12801:SF115">
    <property type="entry name" value="FI18136P1-RELATED"/>
    <property type="match status" value="1"/>
</dbReference>
<dbReference type="SUPFAM" id="SSF53098">
    <property type="entry name" value="Ribonuclease H-like"/>
    <property type="match status" value="1"/>
</dbReference>
<feature type="region of interest" description="Disordered" evidence="7">
    <location>
        <begin position="462"/>
        <end position="541"/>
    </location>
</feature>
<dbReference type="InterPro" id="IPR034922">
    <property type="entry name" value="REX1-like_exo"/>
</dbReference>
<dbReference type="GO" id="GO:0004527">
    <property type="term" value="F:exonuclease activity"/>
    <property type="evidence" value="ECO:0007669"/>
    <property type="project" value="UniProtKB-KW"/>
</dbReference>
<feature type="compositionally biased region" description="Polar residues" evidence="7">
    <location>
        <begin position="170"/>
        <end position="180"/>
    </location>
</feature>
<feature type="compositionally biased region" description="Low complexity" evidence="7">
    <location>
        <begin position="762"/>
        <end position="778"/>
    </location>
</feature>
<dbReference type="InterPro" id="IPR012337">
    <property type="entry name" value="RNaseH-like_sf"/>
</dbReference>
<comment type="subcellular location">
    <subcellularLocation>
        <location evidence="1">Nucleus</location>
    </subcellularLocation>
</comment>
<evidence type="ECO:0000256" key="7">
    <source>
        <dbReference type="SAM" id="MobiDB-lite"/>
    </source>
</evidence>
<keyword evidence="6" id="KW-0539">Nucleus</keyword>
<organism evidence="9 15">
    <name type="scientific">Glossina fuscipes</name>
    <dbReference type="NCBI Taxonomy" id="7396"/>
    <lineage>
        <taxon>Eukaryota</taxon>
        <taxon>Metazoa</taxon>
        <taxon>Ecdysozoa</taxon>
        <taxon>Arthropoda</taxon>
        <taxon>Hexapoda</taxon>
        <taxon>Insecta</taxon>
        <taxon>Pterygota</taxon>
        <taxon>Neoptera</taxon>
        <taxon>Endopterygota</taxon>
        <taxon>Diptera</taxon>
        <taxon>Brachycera</taxon>
        <taxon>Muscomorpha</taxon>
        <taxon>Hippoboscoidea</taxon>
        <taxon>Glossinidae</taxon>
        <taxon>Glossina</taxon>
    </lineage>
</organism>
<evidence type="ECO:0000313" key="10">
    <source>
        <dbReference type="RefSeq" id="XP_037889449.1"/>
    </source>
</evidence>
<dbReference type="Pfam" id="PF00929">
    <property type="entry name" value="RNase_T"/>
    <property type="match status" value="1"/>
</dbReference>
<evidence type="ECO:0000313" key="13">
    <source>
        <dbReference type="RefSeq" id="XP_037889453.1"/>
    </source>
</evidence>
<feature type="compositionally biased region" description="Low complexity" evidence="7">
    <location>
        <begin position="617"/>
        <end position="639"/>
    </location>
</feature>
<feature type="compositionally biased region" description="Polar residues" evidence="7">
    <location>
        <begin position="194"/>
        <end position="213"/>
    </location>
</feature>
<dbReference type="AlphaFoldDB" id="A0A9C5YVC6"/>
<dbReference type="Gene3D" id="3.30.420.10">
    <property type="entry name" value="Ribonuclease H-like superfamily/Ribonuclease H"/>
    <property type="match status" value="1"/>
</dbReference>
<evidence type="ECO:0000313" key="15">
    <source>
        <dbReference type="RefSeq" id="XP_037889455.1"/>
    </source>
</evidence>
<dbReference type="RefSeq" id="XP_037889457.1">
    <property type="nucleotide sequence ID" value="XM_038033529.1"/>
</dbReference>
<feature type="region of interest" description="Disordered" evidence="7">
    <location>
        <begin position="761"/>
        <end position="787"/>
    </location>
</feature>
<proteinExistence type="inferred from homology"/>
<dbReference type="KEGG" id="gfs:119637492"/>
<keyword evidence="3" id="KW-0540">Nuclease</keyword>
<dbReference type="InterPro" id="IPR013520">
    <property type="entry name" value="Ribonucl_H"/>
</dbReference>
<feature type="compositionally biased region" description="Low complexity" evidence="7">
    <location>
        <begin position="114"/>
        <end position="138"/>
    </location>
</feature>
<dbReference type="RefSeq" id="XP_037889449.1">
    <property type="nucleotide sequence ID" value="XM_038033521.1"/>
</dbReference>
<name>A0A9C5YVC6_9MUSC</name>
<keyword evidence="9" id="KW-1185">Reference proteome</keyword>
<feature type="compositionally biased region" description="Basic and acidic residues" evidence="7">
    <location>
        <begin position="181"/>
        <end position="193"/>
    </location>
</feature>
<dbReference type="RefSeq" id="XP_037889451.1">
    <property type="nucleotide sequence ID" value="XM_038033523.1"/>
</dbReference>
<feature type="domain" description="Exonuclease" evidence="8">
    <location>
        <begin position="909"/>
        <end position="1072"/>
    </location>
</feature>
<dbReference type="SMART" id="SM00479">
    <property type="entry name" value="EXOIII"/>
    <property type="match status" value="1"/>
</dbReference>
<evidence type="ECO:0000313" key="17">
    <source>
        <dbReference type="RefSeq" id="XP_037889457.1"/>
    </source>
</evidence>
<evidence type="ECO:0000313" key="11">
    <source>
        <dbReference type="RefSeq" id="XP_037889451.1"/>
    </source>
</evidence>